<organism evidence="1 2">
    <name type="scientific">Cinchona calisaya</name>
    <dbReference type="NCBI Taxonomy" id="153742"/>
    <lineage>
        <taxon>Eukaryota</taxon>
        <taxon>Viridiplantae</taxon>
        <taxon>Streptophyta</taxon>
        <taxon>Embryophyta</taxon>
        <taxon>Tracheophyta</taxon>
        <taxon>Spermatophyta</taxon>
        <taxon>Magnoliopsida</taxon>
        <taxon>eudicotyledons</taxon>
        <taxon>Gunneridae</taxon>
        <taxon>Pentapetalae</taxon>
        <taxon>asterids</taxon>
        <taxon>lamiids</taxon>
        <taxon>Gentianales</taxon>
        <taxon>Rubiaceae</taxon>
        <taxon>Cinchonoideae</taxon>
        <taxon>Cinchoneae</taxon>
        <taxon>Cinchona</taxon>
    </lineage>
</organism>
<proteinExistence type="predicted"/>
<name>A0ABD2YNZ2_9GENT</name>
<dbReference type="EMBL" id="JBJUIK010000012">
    <property type="protein sequence ID" value="KAL3508376.1"/>
    <property type="molecule type" value="Genomic_DNA"/>
</dbReference>
<evidence type="ECO:0000313" key="1">
    <source>
        <dbReference type="EMBL" id="KAL3508376.1"/>
    </source>
</evidence>
<comment type="caution">
    <text evidence="1">The sequence shown here is derived from an EMBL/GenBank/DDBJ whole genome shotgun (WGS) entry which is preliminary data.</text>
</comment>
<reference evidence="1 2" key="1">
    <citation type="submission" date="2024-11" db="EMBL/GenBank/DDBJ databases">
        <title>A near-complete genome assembly of Cinchona calisaya.</title>
        <authorList>
            <person name="Lian D.C."/>
            <person name="Zhao X.W."/>
            <person name="Wei L."/>
        </authorList>
    </citation>
    <scope>NUCLEOTIDE SEQUENCE [LARGE SCALE GENOMIC DNA]</scope>
    <source>
        <tissue evidence="1">Nenye</tissue>
    </source>
</reference>
<keyword evidence="2" id="KW-1185">Reference proteome</keyword>
<accession>A0ABD2YNZ2</accession>
<dbReference type="AlphaFoldDB" id="A0ABD2YNZ2"/>
<evidence type="ECO:0000313" key="2">
    <source>
        <dbReference type="Proteomes" id="UP001630127"/>
    </source>
</evidence>
<sequence length="148" mass="16657">MYEFFPDLIIPEFAGEDREEAKWALYDLQPRAVQTSIDMIRGCPSSQSFYSWVNCIGMHGVTQWVIWCQIALAINGENGVQIAMSGCYASPMFNTLIGLGVLNIGRSLVRETRFIHSSTGQKPILHHGVPYFRTCMGNHLFYPGMHAP</sequence>
<gene>
    <name evidence="1" type="ORF">ACH5RR_027777</name>
</gene>
<protein>
    <submittedName>
        <fullName evidence="1">Uncharacterized protein</fullName>
    </submittedName>
</protein>
<dbReference type="Proteomes" id="UP001630127">
    <property type="component" value="Unassembled WGS sequence"/>
</dbReference>